<sequence>MEHWAMDSEITPTKVQSKGKRVTIVAIDHDGIEVDMSVDDDFHAQVCSSSHPPVYVVTQRIRPYPPSGRRSESQSQHCHSKWSLSSRICLPYPLHFKAY</sequence>
<evidence type="ECO:0000313" key="1">
    <source>
        <dbReference type="EMBL" id="CAD8405582.1"/>
    </source>
</evidence>
<accession>A0A7S0BWB9</accession>
<dbReference type="AlphaFoldDB" id="A0A7S0BWB9"/>
<dbReference type="EMBL" id="HBEL01003595">
    <property type="protein sequence ID" value="CAD8405582.1"/>
    <property type="molecule type" value="Transcribed_RNA"/>
</dbReference>
<proteinExistence type="predicted"/>
<organism evidence="1">
    <name type="scientific">Proboscia inermis</name>
    <dbReference type="NCBI Taxonomy" id="420281"/>
    <lineage>
        <taxon>Eukaryota</taxon>
        <taxon>Sar</taxon>
        <taxon>Stramenopiles</taxon>
        <taxon>Ochrophyta</taxon>
        <taxon>Bacillariophyta</taxon>
        <taxon>Coscinodiscophyceae</taxon>
        <taxon>Rhizosoleniophycidae</taxon>
        <taxon>Rhizosoleniales</taxon>
        <taxon>Rhizosoleniaceae</taxon>
        <taxon>Proboscia</taxon>
    </lineage>
</organism>
<name>A0A7S0BWB9_9STRA</name>
<gene>
    <name evidence="1" type="ORF">PINE0816_LOCUS1697</name>
</gene>
<reference evidence="1" key="1">
    <citation type="submission" date="2021-01" db="EMBL/GenBank/DDBJ databases">
        <authorList>
            <person name="Corre E."/>
            <person name="Pelletier E."/>
            <person name="Niang G."/>
            <person name="Scheremetjew M."/>
            <person name="Finn R."/>
            <person name="Kale V."/>
            <person name="Holt S."/>
            <person name="Cochrane G."/>
            <person name="Meng A."/>
            <person name="Brown T."/>
            <person name="Cohen L."/>
        </authorList>
    </citation>
    <scope>NUCLEOTIDE SEQUENCE</scope>
    <source>
        <strain evidence="1">CCAP1064/1</strain>
    </source>
</reference>
<protein>
    <submittedName>
        <fullName evidence="1">Uncharacterized protein</fullName>
    </submittedName>
</protein>